<dbReference type="Pfam" id="PF03016">
    <property type="entry name" value="Exostosin_GT47"/>
    <property type="match status" value="1"/>
</dbReference>
<dbReference type="PANTHER" id="PTHR11062:SF281">
    <property type="entry name" value="EXOSTOSIN-LIKE 2"/>
    <property type="match status" value="1"/>
</dbReference>
<dbReference type="GO" id="GO:0016757">
    <property type="term" value="F:glycosyltransferase activity"/>
    <property type="evidence" value="ECO:0007669"/>
    <property type="project" value="InterPro"/>
</dbReference>
<protein>
    <recommendedName>
        <fullName evidence="3 4">EGF-like domain-containing protein</fullName>
    </recommendedName>
</protein>
<comment type="similarity">
    <text evidence="1">Belongs to the glycosyltransferase 47 family.</text>
</comment>
<evidence type="ECO:0000259" key="4">
    <source>
        <dbReference type="PROSITE" id="PS01186"/>
    </source>
</evidence>
<dbReference type="AlphaFoldDB" id="A0A0D3K0F5"/>
<dbReference type="GeneID" id="19046589"/>
<proteinExistence type="inferred from homology"/>
<dbReference type="EnsemblProtists" id="EOD29240">
    <property type="protein sequence ID" value="EOD29240"/>
    <property type="gene ID" value="EMIHUDRAFT_203804"/>
</dbReference>
<feature type="region of interest" description="Disordered" evidence="2">
    <location>
        <begin position="44"/>
        <end position="63"/>
    </location>
</feature>
<accession>A0A0D3K0F5</accession>
<dbReference type="KEGG" id="ehx:EMIHUDRAFT_203804"/>
<dbReference type="HOGENOM" id="CLU_019863_0_0_1"/>
<evidence type="ECO:0000313" key="6">
    <source>
        <dbReference type="Proteomes" id="UP000013827"/>
    </source>
</evidence>
<reference evidence="5" key="2">
    <citation type="submission" date="2024-10" db="UniProtKB">
        <authorList>
            <consortium name="EnsemblProtists"/>
        </authorList>
    </citation>
    <scope>IDENTIFICATION</scope>
</reference>
<dbReference type="RefSeq" id="XP_005781669.1">
    <property type="nucleotide sequence ID" value="XM_005781612.1"/>
</dbReference>
<dbReference type="InterPro" id="IPR000742">
    <property type="entry name" value="EGF"/>
</dbReference>
<dbReference type="InterPro" id="IPR040911">
    <property type="entry name" value="Exostosin_GT47"/>
</dbReference>
<dbReference type="PROSITE" id="PS00022">
    <property type="entry name" value="EGF_1"/>
    <property type="match status" value="1"/>
</dbReference>
<evidence type="ECO:0000259" key="3">
    <source>
        <dbReference type="PROSITE" id="PS00022"/>
    </source>
</evidence>
<dbReference type="InterPro" id="IPR004263">
    <property type="entry name" value="Exostosin"/>
</dbReference>
<dbReference type="eggNOG" id="KOG1021">
    <property type="taxonomic scope" value="Eukaryota"/>
</dbReference>
<evidence type="ECO:0000256" key="1">
    <source>
        <dbReference type="ARBA" id="ARBA00010271"/>
    </source>
</evidence>
<dbReference type="STRING" id="2903.R1ERI3"/>
<evidence type="ECO:0000313" key="5">
    <source>
        <dbReference type="EnsemblProtists" id="EOD29240"/>
    </source>
</evidence>
<reference evidence="6" key="1">
    <citation type="journal article" date="2013" name="Nature">
        <title>Pan genome of the phytoplankton Emiliania underpins its global distribution.</title>
        <authorList>
            <person name="Read B.A."/>
            <person name="Kegel J."/>
            <person name="Klute M.J."/>
            <person name="Kuo A."/>
            <person name="Lefebvre S.C."/>
            <person name="Maumus F."/>
            <person name="Mayer C."/>
            <person name="Miller J."/>
            <person name="Monier A."/>
            <person name="Salamov A."/>
            <person name="Young J."/>
            <person name="Aguilar M."/>
            <person name="Claverie J.M."/>
            <person name="Frickenhaus S."/>
            <person name="Gonzalez K."/>
            <person name="Herman E.K."/>
            <person name="Lin Y.C."/>
            <person name="Napier J."/>
            <person name="Ogata H."/>
            <person name="Sarno A.F."/>
            <person name="Shmutz J."/>
            <person name="Schroeder D."/>
            <person name="de Vargas C."/>
            <person name="Verret F."/>
            <person name="von Dassow P."/>
            <person name="Valentin K."/>
            <person name="Van de Peer Y."/>
            <person name="Wheeler G."/>
            <person name="Dacks J.B."/>
            <person name="Delwiche C.F."/>
            <person name="Dyhrman S.T."/>
            <person name="Glockner G."/>
            <person name="John U."/>
            <person name="Richards T."/>
            <person name="Worden A.Z."/>
            <person name="Zhang X."/>
            <person name="Grigoriev I.V."/>
            <person name="Allen A.E."/>
            <person name="Bidle K."/>
            <person name="Borodovsky M."/>
            <person name="Bowler C."/>
            <person name="Brownlee C."/>
            <person name="Cock J.M."/>
            <person name="Elias M."/>
            <person name="Gladyshev V.N."/>
            <person name="Groth M."/>
            <person name="Guda C."/>
            <person name="Hadaegh A."/>
            <person name="Iglesias-Rodriguez M.D."/>
            <person name="Jenkins J."/>
            <person name="Jones B.M."/>
            <person name="Lawson T."/>
            <person name="Leese F."/>
            <person name="Lindquist E."/>
            <person name="Lobanov A."/>
            <person name="Lomsadze A."/>
            <person name="Malik S.B."/>
            <person name="Marsh M.E."/>
            <person name="Mackinder L."/>
            <person name="Mock T."/>
            <person name="Mueller-Roeber B."/>
            <person name="Pagarete A."/>
            <person name="Parker M."/>
            <person name="Probert I."/>
            <person name="Quesneville H."/>
            <person name="Raines C."/>
            <person name="Rensing S.A."/>
            <person name="Riano-Pachon D.M."/>
            <person name="Richier S."/>
            <person name="Rokitta S."/>
            <person name="Shiraiwa Y."/>
            <person name="Soanes D.M."/>
            <person name="van der Giezen M."/>
            <person name="Wahlund T.M."/>
            <person name="Williams B."/>
            <person name="Wilson W."/>
            <person name="Wolfe G."/>
            <person name="Wurch L.L."/>
        </authorList>
    </citation>
    <scope>NUCLEOTIDE SEQUENCE</scope>
</reference>
<organism evidence="5 6">
    <name type="scientific">Emiliania huxleyi (strain CCMP1516)</name>
    <dbReference type="NCBI Taxonomy" id="280463"/>
    <lineage>
        <taxon>Eukaryota</taxon>
        <taxon>Haptista</taxon>
        <taxon>Haptophyta</taxon>
        <taxon>Prymnesiophyceae</taxon>
        <taxon>Isochrysidales</taxon>
        <taxon>Noelaerhabdaceae</taxon>
        <taxon>Emiliania</taxon>
    </lineage>
</organism>
<name>A0A0D3K0F5_EMIH1</name>
<dbReference type="PROSITE" id="PS01186">
    <property type="entry name" value="EGF_2"/>
    <property type="match status" value="1"/>
</dbReference>
<dbReference type="PANTHER" id="PTHR11062">
    <property type="entry name" value="EXOSTOSIN HEPARAN SULFATE GLYCOSYLTRANSFERASE -RELATED"/>
    <property type="match status" value="1"/>
</dbReference>
<dbReference type="OMA" id="EIGRWFS"/>
<keyword evidence="6" id="KW-1185">Reference proteome</keyword>
<dbReference type="Gene3D" id="2.10.25.10">
    <property type="entry name" value="Laminin"/>
    <property type="match status" value="1"/>
</dbReference>
<feature type="domain" description="EGF-like" evidence="3 4">
    <location>
        <begin position="135"/>
        <end position="146"/>
    </location>
</feature>
<evidence type="ECO:0000256" key="2">
    <source>
        <dbReference type="SAM" id="MobiDB-lite"/>
    </source>
</evidence>
<dbReference type="Proteomes" id="UP000013827">
    <property type="component" value="Unassembled WGS sequence"/>
</dbReference>
<dbReference type="PaxDb" id="2903-EOD29240"/>
<sequence length="666" mass="74841">MALAERESAHLEFPPTCECLMECHALNLRVVYVDNCVNVSGKPLAPRGKDPPAPASHPFEDPFGDGRWLRQAYFPSRRDPPVSAAALLARNRELGARLSANASATVRANRCSGRGILTDLMPWAPPRYKGRGPACHCFPGWYGVRCDLTEPPQEVSRLSKVSCVHDCSGRGFCRLNFCHCVPGTWGVDCSSGAPDADAAAAAMARAHAQSSSRGAWPISNWSRGMMRQGLPRPIGPPPALRIYVYDLPPRFNIWLASHFREPGRWDQSYLYSADLKMHRWLLRSPHRTLDPEEADFFFIPAYLSLGFYDFELGLYWLAQRGAAMMRELLAYVQSAWPYFARRKGADHVLVMTNDKGATFIRWSVPQLEKVVLVTQWGWKKSHIHRPGQDVVVPPMLKVDKLLHESPFLRHSQSAEASARASAFAADNDRGAWRYLLSFVGSVRFHTPGYSFGVRQKIFRQYNATEGFLLRDLRGDSTHGVHKKLEPAEYLAVLQQSKFCLAPSGMGFSTRVYESIAQGCVPLIIQDDPTTNTSVDSAYAELLPYDRFSLRLYQSDIPRLESLLRAVPLSRWRQLRKGLACVWSRILWLHPDNEAPGAQVSVEESKRATTTSLGRESGLEEHDAWHALLETLRRRALLRRGVKPPVFDWRSPAASCDRGTVPLALHT</sequence>